<feature type="domain" description="Regulator of chromosome segregation-like C-terminal" evidence="1">
    <location>
        <begin position="98"/>
        <end position="137"/>
    </location>
</feature>
<dbReference type="AlphaFoldDB" id="A0A0U5K1P7"/>
<evidence type="ECO:0000313" key="6">
    <source>
        <dbReference type="Proteomes" id="UP000194219"/>
    </source>
</evidence>
<dbReference type="RefSeq" id="WP_086120760.1">
    <property type="nucleotide sequence ID" value="NZ_JABAFN010000064.1"/>
</dbReference>
<reference evidence="4 7" key="2">
    <citation type="submission" date="2016-09" db="EMBL/GenBank/DDBJ databases">
        <title>Lactobacillus reuteri KLR3005, genome sequencing and assembly.</title>
        <authorList>
            <person name="Lee J.-Y."/>
            <person name="Kim E.B."/>
            <person name="Choi Y.-J."/>
        </authorList>
    </citation>
    <scope>NUCLEOTIDE SEQUENCE [LARGE SCALE GENOMIC DNA]</scope>
    <source>
        <strain evidence="4 7">KLR3005</strain>
    </source>
</reference>
<dbReference type="Proteomes" id="UP000194219">
    <property type="component" value="Unassembled WGS sequence"/>
</dbReference>
<dbReference type="Proteomes" id="UP000194286">
    <property type="component" value="Unassembled WGS sequence"/>
</dbReference>
<protein>
    <submittedName>
        <fullName evidence="3">DUF536 domain-containing protein</fullName>
    </submittedName>
    <submittedName>
        <fullName evidence="4">Transcriptional regulator</fullName>
    </submittedName>
</protein>
<proteinExistence type="predicted"/>
<evidence type="ECO:0000313" key="4">
    <source>
        <dbReference type="EMBL" id="OTA81768.1"/>
    </source>
</evidence>
<dbReference type="EMBL" id="MIMV01000210">
    <property type="protein sequence ID" value="OTA83638.1"/>
    <property type="molecule type" value="Genomic_DNA"/>
</dbReference>
<dbReference type="InterPro" id="IPR007489">
    <property type="entry name" value="RocS-like_C"/>
</dbReference>
<evidence type="ECO:0000259" key="1">
    <source>
        <dbReference type="Pfam" id="PF04394"/>
    </source>
</evidence>
<accession>A0A0U5K1P7</accession>
<dbReference type="Pfam" id="PF04394">
    <property type="entry name" value="DUF536"/>
    <property type="match status" value="1"/>
</dbReference>
<organism evidence="2">
    <name type="scientific">Limosilactobacillus reuteri</name>
    <name type="common">Lactobacillus reuteri</name>
    <dbReference type="NCBI Taxonomy" id="1598"/>
    <lineage>
        <taxon>Bacteria</taxon>
        <taxon>Bacillati</taxon>
        <taxon>Bacillota</taxon>
        <taxon>Bacilli</taxon>
        <taxon>Lactobacillales</taxon>
        <taxon>Lactobacillaceae</taxon>
        <taxon>Limosilactobacillus</taxon>
    </lineage>
</organism>
<reference evidence="2" key="1">
    <citation type="submission" date="2015-10" db="EMBL/GenBank/DDBJ databases">
        <authorList>
            <person name="Gilbert D.G."/>
        </authorList>
    </citation>
    <scope>NUCLEOTIDE SEQUENCE</scope>
    <source>
        <strain evidence="2">Lp167-67</strain>
    </source>
</reference>
<evidence type="ECO:0000313" key="8">
    <source>
        <dbReference type="Proteomes" id="UP000587270"/>
    </source>
</evidence>
<evidence type="ECO:0000313" key="2">
    <source>
        <dbReference type="EMBL" id="CUR43790.1"/>
    </source>
</evidence>
<reference evidence="3 8" key="4">
    <citation type="submission" date="2020-04" db="EMBL/GenBank/DDBJ databases">
        <authorList>
            <person name="Hitch T.C.A."/>
            <person name="Wylensek D."/>
            <person name="Clavel T."/>
        </authorList>
    </citation>
    <scope>NUCLEOTIDE SEQUENCE [LARGE SCALE GENOMIC DNA]</scope>
    <source>
        <strain evidence="3 8">WCA-386-APC-4I</strain>
    </source>
</reference>
<dbReference type="Proteomes" id="UP000587270">
    <property type="component" value="Unassembled WGS sequence"/>
</dbReference>
<evidence type="ECO:0000313" key="5">
    <source>
        <dbReference type="EMBL" id="OTA83638.1"/>
    </source>
</evidence>
<dbReference type="EMBL" id="MIMU01000133">
    <property type="protein sequence ID" value="OTA81768.1"/>
    <property type="molecule type" value="Genomic_DNA"/>
</dbReference>
<gene>
    <name evidence="4" type="ORF">BHL82_09610</name>
    <name evidence="5" type="ORF">BHL83_08015</name>
    <name evidence="3" type="ORF">HF865_10400</name>
    <name evidence="2" type="ORF">LRLP16767_LRLP167_01589</name>
</gene>
<reference evidence="5 6" key="3">
    <citation type="submission" date="2016-09" db="EMBL/GenBank/DDBJ databases">
        <title>Lactobacillus reuteri KLR3006, genome sequencing and assembly.</title>
        <authorList>
            <person name="Lee J.-Y."/>
            <person name="Kim E.B."/>
            <person name="Choi Y.-J."/>
        </authorList>
    </citation>
    <scope>NUCLEOTIDE SEQUENCE [LARGE SCALE GENOMIC DNA]</scope>
    <source>
        <strain evidence="5 6">KLR3006</strain>
    </source>
</reference>
<dbReference type="EMBL" id="LN887804">
    <property type="protein sequence ID" value="CUR43790.1"/>
    <property type="molecule type" value="Genomic_DNA"/>
</dbReference>
<evidence type="ECO:0000313" key="3">
    <source>
        <dbReference type="EMBL" id="NME23074.1"/>
    </source>
</evidence>
<name>A0A0U5K1P7_LIMRT</name>
<sequence length="153" mass="17768">MAKSKTKTYTTSDLAREFSISVVSASRFIQKHHFKPVKTGNHNAKYYSNSVYQEMKKYYQFKPNSEVKQHKNATKDDIINQLTARVNEQAEIIKLLKKQLTIKDEQIATANKLADQAQQLDLTTHQQQKSLPAKLPKEETDNIGHSFFWKIFH</sequence>
<dbReference type="EMBL" id="JABAFN010000064">
    <property type="protein sequence ID" value="NME23074.1"/>
    <property type="molecule type" value="Genomic_DNA"/>
</dbReference>
<evidence type="ECO:0000313" key="7">
    <source>
        <dbReference type="Proteomes" id="UP000194286"/>
    </source>
</evidence>